<dbReference type="Pfam" id="PF12706">
    <property type="entry name" value="Lactamase_B_2"/>
    <property type="match status" value="1"/>
</dbReference>
<reference evidence="4 5" key="1">
    <citation type="submission" date="2022-10" db="EMBL/GenBank/DDBJ databases">
        <title>Aestuariibacter sp. AA17 isolated from Montipora capitata coral fragment.</title>
        <authorList>
            <person name="Emsley S.A."/>
            <person name="Pfannmuller K.M."/>
            <person name="Loughran R.M."/>
            <person name="Shlafstein M."/>
            <person name="Papke E."/>
            <person name="Saw J.H."/>
            <person name="Ushijima B."/>
            <person name="Videau P."/>
        </authorList>
    </citation>
    <scope>NUCLEOTIDE SEQUENCE [LARGE SCALE GENOMIC DNA]</scope>
    <source>
        <strain evidence="4 5">AA17</strain>
    </source>
</reference>
<keyword evidence="5" id="KW-1185">Reference proteome</keyword>
<feature type="signal peptide" evidence="2">
    <location>
        <begin position="1"/>
        <end position="23"/>
    </location>
</feature>
<dbReference type="Proteomes" id="UP001652504">
    <property type="component" value="Unassembled WGS sequence"/>
</dbReference>
<dbReference type="PANTHER" id="PTHR46018:SF3">
    <property type="entry name" value="ARYLSULFATASE"/>
    <property type="match status" value="1"/>
</dbReference>
<comment type="caution">
    <text evidence="4">The sequence shown here is derived from an EMBL/GenBank/DDBJ whole genome shotgun (WGS) entry which is preliminary data.</text>
</comment>
<evidence type="ECO:0000313" key="4">
    <source>
        <dbReference type="EMBL" id="MCV2886452.1"/>
    </source>
</evidence>
<evidence type="ECO:0000256" key="2">
    <source>
        <dbReference type="SAM" id="SignalP"/>
    </source>
</evidence>
<dbReference type="CDD" id="cd07719">
    <property type="entry name" value="arylsulfatase_AtsA-like_MBL-fold"/>
    <property type="match status" value="1"/>
</dbReference>
<organism evidence="4 5">
    <name type="scientific">Fluctibacter corallii</name>
    <dbReference type="NCBI Taxonomy" id="2984329"/>
    <lineage>
        <taxon>Bacteria</taxon>
        <taxon>Pseudomonadati</taxon>
        <taxon>Pseudomonadota</taxon>
        <taxon>Gammaproteobacteria</taxon>
        <taxon>Alteromonadales</taxon>
        <taxon>Alteromonadaceae</taxon>
        <taxon>Fluctibacter</taxon>
    </lineage>
</organism>
<name>A0ABT3ACQ3_9ALTE</name>
<feature type="domain" description="Metallo-beta-lactamase" evidence="3">
    <location>
        <begin position="47"/>
        <end position="265"/>
    </location>
</feature>
<gene>
    <name evidence="4" type="ORF">OE749_17285</name>
</gene>
<protein>
    <submittedName>
        <fullName evidence="4">MBL fold metallo-hydrolase</fullName>
    </submittedName>
</protein>
<evidence type="ECO:0000259" key="3">
    <source>
        <dbReference type="SMART" id="SM00849"/>
    </source>
</evidence>
<evidence type="ECO:0000256" key="1">
    <source>
        <dbReference type="ARBA" id="ARBA00022801"/>
    </source>
</evidence>
<dbReference type="RefSeq" id="WP_263713739.1">
    <property type="nucleotide sequence ID" value="NZ_JAOWKX010000011.1"/>
</dbReference>
<keyword evidence="2" id="KW-0732">Signal</keyword>
<evidence type="ECO:0000313" key="5">
    <source>
        <dbReference type="Proteomes" id="UP001652504"/>
    </source>
</evidence>
<keyword evidence="1" id="KW-0378">Hydrolase</keyword>
<dbReference type="EMBL" id="JAOWKX010000011">
    <property type="protein sequence ID" value="MCV2886452.1"/>
    <property type="molecule type" value="Genomic_DNA"/>
</dbReference>
<dbReference type="InterPro" id="IPR001279">
    <property type="entry name" value="Metallo-B-lactamas"/>
</dbReference>
<sequence length="313" mass="33827">MYTRLLQYTLLMSVVLASFTAHGACKARNVVLQVLGSGGPELNDGRASTGYLLWHENRAKVLIDAGSGTSLAFGKAKANVNDVEAILLSHLHVDHVNDLPAYIKGSYFTGRTMPMRILGPAGNALMPATSVYISRLLGESSTYPYLKEYILSGTDSDYKITTQDIGLNTRNPVSFAINDAIKVRGIGVDHGPVAALGWRVDIGACSISFSGDTTNKTDGFARLAKGSDIVVMHNAIPEEASKEAKALHMTPTEIGRLARDIGTPHIVISHRMNRTNGIELETTKAIRQHYSGSISFAEDMSVFRVGHIEAEKL</sequence>
<dbReference type="Gene3D" id="3.60.15.10">
    <property type="entry name" value="Ribonuclease Z/Hydroxyacylglutathione hydrolase-like"/>
    <property type="match status" value="1"/>
</dbReference>
<dbReference type="SMART" id="SM00849">
    <property type="entry name" value="Lactamase_B"/>
    <property type="match status" value="1"/>
</dbReference>
<dbReference type="InterPro" id="IPR044094">
    <property type="entry name" value="AtsA-like_MBL-fold"/>
</dbReference>
<dbReference type="PANTHER" id="PTHR46018">
    <property type="entry name" value="ZINC PHOSPHODIESTERASE ELAC PROTEIN 1"/>
    <property type="match status" value="1"/>
</dbReference>
<dbReference type="InterPro" id="IPR036866">
    <property type="entry name" value="RibonucZ/Hydroxyglut_hydro"/>
</dbReference>
<accession>A0ABT3ACQ3</accession>
<dbReference type="SUPFAM" id="SSF56281">
    <property type="entry name" value="Metallo-hydrolase/oxidoreductase"/>
    <property type="match status" value="1"/>
</dbReference>
<feature type="chain" id="PRO_5045253686" evidence="2">
    <location>
        <begin position="24"/>
        <end position="313"/>
    </location>
</feature>
<proteinExistence type="predicted"/>